<feature type="DNA-binding region" description="Homeobox" evidence="6">
    <location>
        <begin position="31"/>
        <end position="93"/>
    </location>
</feature>
<dbReference type="InterPro" id="IPR009057">
    <property type="entry name" value="Homeodomain-like_sf"/>
</dbReference>
<dbReference type="GO" id="GO:0000978">
    <property type="term" value="F:RNA polymerase II cis-regulatory region sequence-specific DNA binding"/>
    <property type="evidence" value="ECO:0007669"/>
    <property type="project" value="TreeGrafter"/>
</dbReference>
<dbReference type="GO" id="GO:0001654">
    <property type="term" value="P:eye development"/>
    <property type="evidence" value="ECO:0007669"/>
    <property type="project" value="UniProtKB-ARBA"/>
</dbReference>
<dbReference type="Proteomes" id="UP001168821">
    <property type="component" value="Unassembled WGS sequence"/>
</dbReference>
<name>A0AA38IFY7_9CUCU</name>
<comment type="subcellular location">
    <subcellularLocation>
        <location evidence="1 6">Nucleus</location>
    </subcellularLocation>
</comment>
<keyword evidence="10" id="KW-1185">Reference proteome</keyword>
<dbReference type="PANTHER" id="PTHR11211">
    <property type="entry name" value="IROQUOIS-CLASS HOMEODOMAIN PROTEIN IRX"/>
    <property type="match status" value="1"/>
</dbReference>
<dbReference type="Gene3D" id="1.10.10.60">
    <property type="entry name" value="Homeodomain-like"/>
    <property type="match status" value="1"/>
</dbReference>
<keyword evidence="5 6" id="KW-0539">Nucleus</keyword>
<comment type="caution">
    <text evidence="9">The sequence shown here is derived from an EMBL/GenBank/DDBJ whole genome shotgun (WGS) entry which is preliminary data.</text>
</comment>
<proteinExistence type="inferred from homology"/>
<organism evidence="9 10">
    <name type="scientific">Zophobas morio</name>
    <dbReference type="NCBI Taxonomy" id="2755281"/>
    <lineage>
        <taxon>Eukaryota</taxon>
        <taxon>Metazoa</taxon>
        <taxon>Ecdysozoa</taxon>
        <taxon>Arthropoda</taxon>
        <taxon>Hexapoda</taxon>
        <taxon>Insecta</taxon>
        <taxon>Pterygota</taxon>
        <taxon>Neoptera</taxon>
        <taxon>Endopterygota</taxon>
        <taxon>Coleoptera</taxon>
        <taxon>Polyphaga</taxon>
        <taxon>Cucujiformia</taxon>
        <taxon>Tenebrionidae</taxon>
        <taxon>Zophobas</taxon>
    </lineage>
</organism>
<dbReference type="PANTHER" id="PTHR11211:SF3">
    <property type="entry name" value="HOMEOBOX PROTEIN MOHAWK"/>
    <property type="match status" value="1"/>
</dbReference>
<feature type="compositionally biased region" description="Basic and acidic residues" evidence="7">
    <location>
        <begin position="1"/>
        <end position="11"/>
    </location>
</feature>
<dbReference type="InterPro" id="IPR001356">
    <property type="entry name" value="HD"/>
</dbReference>
<dbReference type="GO" id="GO:0000981">
    <property type="term" value="F:DNA-binding transcription factor activity, RNA polymerase II-specific"/>
    <property type="evidence" value="ECO:0007669"/>
    <property type="project" value="TreeGrafter"/>
</dbReference>
<feature type="domain" description="Homeobox" evidence="8">
    <location>
        <begin position="29"/>
        <end position="92"/>
    </location>
</feature>
<dbReference type="GO" id="GO:0005634">
    <property type="term" value="C:nucleus"/>
    <property type="evidence" value="ECO:0007669"/>
    <property type="project" value="UniProtKB-SubCell"/>
</dbReference>
<evidence type="ECO:0000313" key="9">
    <source>
        <dbReference type="EMBL" id="KAJ3653232.1"/>
    </source>
</evidence>
<dbReference type="AlphaFoldDB" id="A0AA38IFY7"/>
<dbReference type="EMBL" id="JALNTZ010000004">
    <property type="protein sequence ID" value="KAJ3653232.1"/>
    <property type="molecule type" value="Genomic_DNA"/>
</dbReference>
<evidence type="ECO:0000256" key="7">
    <source>
        <dbReference type="SAM" id="MobiDB-lite"/>
    </source>
</evidence>
<dbReference type="GO" id="GO:0048646">
    <property type="term" value="P:anatomical structure formation involved in morphogenesis"/>
    <property type="evidence" value="ECO:0007669"/>
    <property type="project" value="UniProtKB-ARBA"/>
</dbReference>
<dbReference type="PROSITE" id="PS50071">
    <property type="entry name" value="HOMEOBOX_2"/>
    <property type="match status" value="1"/>
</dbReference>
<feature type="region of interest" description="Disordered" evidence="7">
    <location>
        <begin position="1"/>
        <end position="33"/>
    </location>
</feature>
<keyword evidence="3 6" id="KW-0238">DNA-binding</keyword>
<accession>A0AA38IFY7</accession>
<gene>
    <name evidence="9" type="ORF">Zmor_012494</name>
</gene>
<evidence type="ECO:0000256" key="5">
    <source>
        <dbReference type="ARBA" id="ARBA00023242"/>
    </source>
</evidence>
<dbReference type="GO" id="GO:0048468">
    <property type="term" value="P:cell development"/>
    <property type="evidence" value="ECO:0007669"/>
    <property type="project" value="TreeGrafter"/>
</dbReference>
<keyword evidence="4 6" id="KW-0371">Homeobox</keyword>
<comment type="similarity">
    <text evidence="2">Belongs to the TALE/IRO homeobox family.</text>
</comment>
<feature type="compositionally biased region" description="Basic residues" evidence="7">
    <location>
        <begin position="12"/>
        <end position="24"/>
    </location>
</feature>
<evidence type="ECO:0000256" key="2">
    <source>
        <dbReference type="ARBA" id="ARBA00008446"/>
    </source>
</evidence>
<dbReference type="SMART" id="SM00389">
    <property type="entry name" value="HOX"/>
    <property type="match status" value="1"/>
</dbReference>
<protein>
    <recommendedName>
        <fullName evidence="8">Homeobox domain-containing protein</fullName>
    </recommendedName>
</protein>
<dbReference type="CDD" id="cd00086">
    <property type="entry name" value="homeodomain"/>
    <property type="match status" value="1"/>
</dbReference>
<evidence type="ECO:0000256" key="3">
    <source>
        <dbReference type="ARBA" id="ARBA00023125"/>
    </source>
</evidence>
<dbReference type="GO" id="GO:0009887">
    <property type="term" value="P:animal organ morphogenesis"/>
    <property type="evidence" value="ECO:0007669"/>
    <property type="project" value="UniProtKB-ARBA"/>
</dbReference>
<evidence type="ECO:0000256" key="6">
    <source>
        <dbReference type="PROSITE-ProRule" id="PRU00108"/>
    </source>
</evidence>
<evidence type="ECO:0000259" key="8">
    <source>
        <dbReference type="PROSITE" id="PS50071"/>
    </source>
</evidence>
<dbReference type="GO" id="GO:0007517">
    <property type="term" value="P:muscle organ development"/>
    <property type="evidence" value="ECO:0007669"/>
    <property type="project" value="TreeGrafter"/>
</dbReference>
<dbReference type="SUPFAM" id="SSF46689">
    <property type="entry name" value="Homeodomain-like"/>
    <property type="match status" value="1"/>
</dbReference>
<evidence type="ECO:0000256" key="4">
    <source>
        <dbReference type="ARBA" id="ARBA00023155"/>
    </source>
</evidence>
<reference evidence="9" key="1">
    <citation type="journal article" date="2023" name="G3 (Bethesda)">
        <title>Whole genome assemblies of Zophobas morio and Tenebrio molitor.</title>
        <authorList>
            <person name="Kaur S."/>
            <person name="Stinson S.A."/>
            <person name="diCenzo G.C."/>
        </authorList>
    </citation>
    <scope>NUCLEOTIDE SEQUENCE</scope>
    <source>
        <strain evidence="9">QUZm001</strain>
    </source>
</reference>
<dbReference type="InterPro" id="IPR008422">
    <property type="entry name" value="KN_HD"/>
</dbReference>
<evidence type="ECO:0000256" key="1">
    <source>
        <dbReference type="ARBA" id="ARBA00004123"/>
    </source>
</evidence>
<evidence type="ECO:0000313" key="10">
    <source>
        <dbReference type="Proteomes" id="UP001168821"/>
    </source>
</evidence>
<dbReference type="Pfam" id="PF05920">
    <property type="entry name" value="Homeobox_KN"/>
    <property type="match status" value="1"/>
</dbReference>
<sequence length="288" mass="34033">MDTRVGDGTRERSRRPIRTKRYTRRGYGEDKRPPKRLFTPEIKRFLKDWLVRRRENPYPNRDEKKNLAVQTGLTYIQVCNWFANWRRKLKNAGKEPQRKTWGDLIKSYNSQVQGNVEHFSICSDDSIWEEPDDSEHYDKFEEISTQPDHSYTTFTEQPNNNNIQSQCYFINSVTENNEVEPNPFSQSAKYKNHIMEKYLRDCQKPENNASTEDDMTKPSMISKWLESAVNFRPSEDNYLHWTFATNQKKKKKSAPNSATNQVYQIHGREELDAAEALTRLANSRSFKA</sequence>